<dbReference type="InterPro" id="IPR018746">
    <property type="entry name" value="DUF2298"/>
</dbReference>
<sequence length="1102" mass="120404">MIGDLAIVGRWFFVLLVLLGLGVPVASVLFASLPGRGAGFALPTSLTIVGFLVFWFGHVRFGGMTVVAAVAILAIATVFFVARGVPIDRRATVESALVFAATFAFIVGVLSLNPSLLPQHEHFLNHSILQSILRGETLPPEDPWFAGEPIQYHYGGPLLSAILVELSGVDPRYGHNLAVATVYALLVTGSYELAGSIAVARDRSRRLAGLLGAFFVGIAGNLFVPLIVVTSRVPDRIAEPLLVIFAPHLTWARAELLWDGLSEFRYDDPKFLIEEGLTPVPLLEALHGELHAHLSSAPFLVFTAALLYAYYRTPLEDRRRRRALLFAAVPIAIGTTTVIDVWTLPTALGLCWLVVAFDSAGANVAARLRRADGSETEDRLVAELSSVLRATVAVIAIGVLTVASSAPLFATISVESGTVALIGSDQRTTGPQLVLLYGAFAGVTIVYFVVVDRVDSTVGGDQSTDGGTQRTRTVTIPVLNRETSLRRLELAGTAVLALLLWLTIDLAAGVIFGPLLVLAWWTAREDDNFAMVLLVAVSVMLLTIEFVYLDDPDPIVVGRTNTLFRAYFQTWVLWGIAAGVLSARLLTRDRLPSRDRPVNGGAVLVAVVLVMTSLYGGIAFAQFVHGSTSPPDNTGYYSHEPPGLEVSSVHETRTYSGTDFDTTLSSGIIDGEIVASGAERRVWSGPYTWLQPGVYEIVAVVNATAESEDEDERVGTVAVEGRIPHEREQTRFETMPIGETDGYERVSTTVRINRTHENVVVAGELEEENATIRLKSVSVTHLETLDGRSGVTVNDEDPTLDGHLYAKALHPAEMDAISWLDDHVEGQPTMASAPGGRWRWDSAPSSLTGIPTVVGWEHQRVYRDETAYYERTHDVDALYQGTPAERVDILEKYDVQYVHAGPLEQDRYGEVRPFTELEGVSIAYENDAVTIYEIDHDELEYDGTYEITERYRYEPADFRPLASSAELKDGRLVATGARDFAWYGPRDLFHPGTYEVTYYLDVSGGTESKNGAVALDTTAGMVRGQTEAEVLANQTVNETDGLRAVTQEFDLKRTRGDVEFRGRLLDPTATVELERITVVLERNPEDETGAADRITRSSRRMD</sequence>
<dbReference type="Proteomes" id="UP001154061">
    <property type="component" value="Unassembled WGS sequence"/>
</dbReference>
<feature type="transmembrane region" description="Helical" evidence="1">
    <location>
        <begin position="528"/>
        <end position="548"/>
    </location>
</feature>
<feature type="transmembrane region" description="Helical" evidence="1">
    <location>
        <begin position="598"/>
        <end position="621"/>
    </location>
</feature>
<keyword evidence="3" id="KW-1185">Reference proteome</keyword>
<evidence type="ECO:0000313" key="3">
    <source>
        <dbReference type="Proteomes" id="UP001154061"/>
    </source>
</evidence>
<dbReference type="PANTHER" id="PTHR10790:SF51">
    <property type="entry name" value="TETRATRICOPEPTIDE REPEAT PROTEIN"/>
    <property type="match status" value="1"/>
</dbReference>
<keyword evidence="1" id="KW-0472">Membrane</keyword>
<dbReference type="EMBL" id="JAMQOT010000005">
    <property type="protein sequence ID" value="MDF9746758.1"/>
    <property type="molecule type" value="Genomic_DNA"/>
</dbReference>
<feature type="transmembrane region" description="Helical" evidence="1">
    <location>
        <begin position="40"/>
        <end position="58"/>
    </location>
</feature>
<feature type="transmembrane region" description="Helical" evidence="1">
    <location>
        <begin position="568"/>
        <end position="586"/>
    </location>
</feature>
<dbReference type="RefSeq" id="WP_277522301.1">
    <property type="nucleotide sequence ID" value="NZ_JAMQOT010000005.1"/>
</dbReference>
<feature type="transmembrane region" description="Helical" evidence="1">
    <location>
        <begin position="64"/>
        <end position="85"/>
    </location>
</feature>
<name>A0A9Q4L4L9_9EURY</name>
<protein>
    <submittedName>
        <fullName evidence="2">DUF2298 domain-containing protein</fullName>
    </submittedName>
</protein>
<feature type="transmembrane region" description="Helical" evidence="1">
    <location>
        <begin position="177"/>
        <end position="200"/>
    </location>
</feature>
<dbReference type="AlphaFoldDB" id="A0A9Q4L4L9"/>
<feature type="transmembrane region" description="Helical" evidence="1">
    <location>
        <begin position="290"/>
        <end position="311"/>
    </location>
</feature>
<feature type="transmembrane region" description="Helical" evidence="1">
    <location>
        <begin position="434"/>
        <end position="451"/>
    </location>
</feature>
<proteinExistence type="predicted"/>
<feature type="transmembrane region" description="Helical" evidence="1">
    <location>
        <begin position="494"/>
        <end position="521"/>
    </location>
</feature>
<dbReference type="PANTHER" id="PTHR10790">
    <property type="entry name" value="TPR-DOMAIN CONTAINING PROTEIN"/>
    <property type="match status" value="1"/>
</dbReference>
<comment type="caution">
    <text evidence="2">The sequence shown here is derived from an EMBL/GenBank/DDBJ whole genome shotgun (WGS) entry which is preliminary data.</text>
</comment>
<feature type="transmembrane region" description="Helical" evidence="1">
    <location>
        <begin position="207"/>
        <end position="228"/>
    </location>
</feature>
<reference evidence="2" key="1">
    <citation type="submission" date="2022-06" db="EMBL/GenBank/DDBJ databases">
        <title>Natrinema sp. a new haloarchaeum isolate from saline soil.</title>
        <authorList>
            <person name="Strakova D."/>
            <person name="Galisteo C."/>
            <person name="Sanchez-Porro C."/>
            <person name="Ventosa A."/>
        </authorList>
    </citation>
    <scope>NUCLEOTIDE SEQUENCE</scope>
    <source>
        <strain evidence="2">S1CR25-10</strain>
    </source>
</reference>
<accession>A0A9Q4L4L9</accession>
<evidence type="ECO:0000313" key="2">
    <source>
        <dbReference type="EMBL" id="MDF9746758.1"/>
    </source>
</evidence>
<keyword evidence="1" id="KW-1133">Transmembrane helix</keyword>
<dbReference type="Pfam" id="PF10060">
    <property type="entry name" value="DUF2298"/>
    <property type="match status" value="1"/>
</dbReference>
<feature type="transmembrane region" description="Helical" evidence="1">
    <location>
        <begin position="97"/>
        <end position="117"/>
    </location>
</feature>
<organism evidence="2 3">
    <name type="scientific">Natrinema salsiterrestre</name>
    <dbReference type="NCBI Taxonomy" id="2950540"/>
    <lineage>
        <taxon>Archaea</taxon>
        <taxon>Methanobacteriati</taxon>
        <taxon>Methanobacteriota</taxon>
        <taxon>Stenosarchaea group</taxon>
        <taxon>Halobacteria</taxon>
        <taxon>Halobacteriales</taxon>
        <taxon>Natrialbaceae</taxon>
        <taxon>Natrinema</taxon>
    </lineage>
</organism>
<keyword evidence="1" id="KW-0812">Transmembrane</keyword>
<feature type="transmembrane region" description="Helical" evidence="1">
    <location>
        <begin position="12"/>
        <end position="33"/>
    </location>
</feature>
<gene>
    <name evidence="2" type="ORF">NDI89_14295</name>
</gene>
<evidence type="ECO:0000256" key="1">
    <source>
        <dbReference type="SAM" id="Phobius"/>
    </source>
</evidence>
<dbReference type="NCBIfam" id="TIGR03662">
    <property type="entry name" value="Chlor_Arch_YYY"/>
    <property type="match status" value="1"/>
</dbReference>
<feature type="transmembrane region" description="Helical" evidence="1">
    <location>
        <begin position="323"/>
        <end position="341"/>
    </location>
</feature>